<dbReference type="EMBL" id="JADOER010000010">
    <property type="protein sequence ID" value="MBT9312821.1"/>
    <property type="molecule type" value="Genomic_DNA"/>
</dbReference>
<evidence type="ECO:0000256" key="4">
    <source>
        <dbReference type="ARBA" id="ARBA00022777"/>
    </source>
</evidence>
<dbReference type="InterPro" id="IPR011006">
    <property type="entry name" value="CheY-like_superfamily"/>
</dbReference>
<keyword evidence="3 6" id="KW-0597">Phosphoprotein</keyword>
<keyword evidence="4" id="KW-0808">Transferase</keyword>
<evidence type="ECO:0000256" key="7">
    <source>
        <dbReference type="SAM" id="Coils"/>
    </source>
</evidence>
<dbReference type="RefSeq" id="WP_215618725.1">
    <property type="nucleotide sequence ID" value="NZ_JADOER010000010.1"/>
</dbReference>
<dbReference type="Gene3D" id="3.40.50.2300">
    <property type="match status" value="1"/>
</dbReference>
<reference evidence="10 11" key="1">
    <citation type="journal article" date="2021" name="Mar. Drugs">
        <title>Genome Reduction and Secondary Metabolism of the Marine Sponge-Associated Cyanobacterium Leptothoe.</title>
        <authorList>
            <person name="Konstantinou D."/>
            <person name="Popin R.V."/>
            <person name="Fewer D.P."/>
            <person name="Sivonen K."/>
            <person name="Gkelis S."/>
        </authorList>
    </citation>
    <scope>NUCLEOTIDE SEQUENCE [LARGE SCALE GENOMIC DNA]</scope>
    <source>
        <strain evidence="10 11">TAU-MAC 1615</strain>
    </source>
</reference>
<dbReference type="PANTHER" id="PTHR43065">
    <property type="entry name" value="SENSOR HISTIDINE KINASE"/>
    <property type="match status" value="1"/>
</dbReference>
<sequence length="466" mass="52055">MSDAFLQPITGHILIVDDVPENVQLLSRTLSEQGHKVRGVLSGEMALRASKALPDLILLDIMMPDMDGYEVCRKLKASPLTANIPVIFLSALDAVADKVKAFDVGGVDYITKPFQLKEVHARVNHQLKLQQLQQQLMAQAETLNQKNVRLQQEIRDREQIEAALRVSEVEERNKKHQLSQTLEQLQQAQAQLVQQEKMSGLGQLVAGVAHEINNPVTFIYGNLQCAENYAQDLLKALQIYQRAMPTLPTELQTEVESLELEFIQEDFPKLLQSINVGSERIREIVQSLRIFSRHSEAEIKAVDIHEGIDSTLTILKSRLRAQADQAAVTVLKDYGDLPTVECYPGRLNQVLMNILTNGIDALEILRRAEETAYSHRQPTIRIQTKSLPGDRIGIYISDNGPGIPKEVQSRLFDPFFTTKDIGKGTGLGLSISYKIIVDHHQGELRCLSVPGKGAMFAIEIPVVQTP</sequence>
<organism evidence="10 11">
    <name type="scientific">Leptothoe kymatousa TAU-MAC 1615</name>
    <dbReference type="NCBI Taxonomy" id="2364775"/>
    <lineage>
        <taxon>Bacteria</taxon>
        <taxon>Bacillati</taxon>
        <taxon>Cyanobacteriota</taxon>
        <taxon>Cyanophyceae</taxon>
        <taxon>Nodosilineales</taxon>
        <taxon>Cymatolegaceae</taxon>
        <taxon>Leptothoe</taxon>
        <taxon>Leptothoe kymatousa</taxon>
    </lineage>
</organism>
<feature type="domain" description="Histidine kinase" evidence="8">
    <location>
        <begin position="207"/>
        <end position="464"/>
    </location>
</feature>
<dbReference type="CDD" id="cd19920">
    <property type="entry name" value="REC_PA4781-like"/>
    <property type="match status" value="1"/>
</dbReference>
<comment type="catalytic activity">
    <reaction evidence="1">
        <text>ATP + protein L-histidine = ADP + protein N-phospho-L-histidine.</text>
        <dbReference type="EC" id="2.7.13.3"/>
    </reaction>
</comment>
<evidence type="ECO:0000313" key="10">
    <source>
        <dbReference type="EMBL" id="MBT9312821.1"/>
    </source>
</evidence>
<dbReference type="Gene3D" id="1.10.287.130">
    <property type="match status" value="1"/>
</dbReference>
<keyword evidence="11" id="KW-1185">Reference proteome</keyword>
<dbReference type="InterPro" id="IPR001789">
    <property type="entry name" value="Sig_transdc_resp-reg_receiver"/>
</dbReference>
<dbReference type="SMART" id="SM00388">
    <property type="entry name" value="HisKA"/>
    <property type="match status" value="1"/>
</dbReference>
<dbReference type="InterPro" id="IPR036097">
    <property type="entry name" value="HisK_dim/P_sf"/>
</dbReference>
<dbReference type="InterPro" id="IPR005467">
    <property type="entry name" value="His_kinase_dom"/>
</dbReference>
<dbReference type="SUPFAM" id="SSF52172">
    <property type="entry name" value="CheY-like"/>
    <property type="match status" value="1"/>
</dbReference>
<dbReference type="InterPro" id="IPR036890">
    <property type="entry name" value="HATPase_C_sf"/>
</dbReference>
<dbReference type="CDD" id="cd00082">
    <property type="entry name" value="HisKA"/>
    <property type="match status" value="1"/>
</dbReference>
<dbReference type="SMART" id="SM00448">
    <property type="entry name" value="REC"/>
    <property type="match status" value="1"/>
</dbReference>
<accession>A0ABS5Y4T4</accession>
<feature type="modified residue" description="4-aspartylphosphate" evidence="6">
    <location>
        <position position="60"/>
    </location>
</feature>
<gene>
    <name evidence="10" type="ORF">IXB28_11430</name>
</gene>
<dbReference type="InterPro" id="IPR004358">
    <property type="entry name" value="Sig_transdc_His_kin-like_C"/>
</dbReference>
<keyword evidence="5" id="KW-0902">Two-component regulatory system</keyword>
<dbReference type="PROSITE" id="PS50109">
    <property type="entry name" value="HIS_KIN"/>
    <property type="match status" value="1"/>
</dbReference>
<dbReference type="Proteomes" id="UP001196661">
    <property type="component" value="Unassembled WGS sequence"/>
</dbReference>
<proteinExistence type="predicted"/>
<evidence type="ECO:0000256" key="6">
    <source>
        <dbReference type="PROSITE-ProRule" id="PRU00169"/>
    </source>
</evidence>
<evidence type="ECO:0000313" key="11">
    <source>
        <dbReference type="Proteomes" id="UP001196661"/>
    </source>
</evidence>
<dbReference type="SUPFAM" id="SSF55874">
    <property type="entry name" value="ATPase domain of HSP90 chaperone/DNA topoisomerase II/histidine kinase"/>
    <property type="match status" value="1"/>
</dbReference>
<keyword evidence="7" id="KW-0175">Coiled coil</keyword>
<dbReference type="PRINTS" id="PR00344">
    <property type="entry name" value="BCTRLSENSOR"/>
</dbReference>
<protein>
    <recommendedName>
        <fullName evidence="2">histidine kinase</fullName>
        <ecNumber evidence="2">2.7.13.3</ecNumber>
    </recommendedName>
</protein>
<dbReference type="PANTHER" id="PTHR43065:SF50">
    <property type="entry name" value="HISTIDINE KINASE"/>
    <property type="match status" value="1"/>
</dbReference>
<evidence type="ECO:0000256" key="1">
    <source>
        <dbReference type="ARBA" id="ARBA00000085"/>
    </source>
</evidence>
<dbReference type="PROSITE" id="PS50110">
    <property type="entry name" value="RESPONSE_REGULATORY"/>
    <property type="match status" value="1"/>
</dbReference>
<evidence type="ECO:0000259" key="9">
    <source>
        <dbReference type="PROSITE" id="PS50110"/>
    </source>
</evidence>
<dbReference type="InterPro" id="IPR003661">
    <property type="entry name" value="HisK_dim/P_dom"/>
</dbReference>
<dbReference type="SMART" id="SM00387">
    <property type="entry name" value="HATPase_c"/>
    <property type="match status" value="1"/>
</dbReference>
<evidence type="ECO:0000256" key="5">
    <source>
        <dbReference type="ARBA" id="ARBA00023012"/>
    </source>
</evidence>
<feature type="coiled-coil region" evidence="7">
    <location>
        <begin position="122"/>
        <end position="198"/>
    </location>
</feature>
<keyword evidence="4" id="KW-0418">Kinase</keyword>
<dbReference type="Pfam" id="PF02518">
    <property type="entry name" value="HATPase_c"/>
    <property type="match status" value="1"/>
</dbReference>
<dbReference type="EC" id="2.7.13.3" evidence="2"/>
<dbReference type="SUPFAM" id="SSF47384">
    <property type="entry name" value="Homodimeric domain of signal transducing histidine kinase"/>
    <property type="match status" value="1"/>
</dbReference>
<evidence type="ECO:0000259" key="8">
    <source>
        <dbReference type="PROSITE" id="PS50109"/>
    </source>
</evidence>
<comment type="caution">
    <text evidence="10">The sequence shown here is derived from an EMBL/GenBank/DDBJ whole genome shotgun (WGS) entry which is preliminary data.</text>
</comment>
<dbReference type="Gene3D" id="3.30.565.10">
    <property type="entry name" value="Histidine kinase-like ATPase, C-terminal domain"/>
    <property type="match status" value="1"/>
</dbReference>
<name>A0ABS5Y4T4_9CYAN</name>
<dbReference type="Pfam" id="PF00072">
    <property type="entry name" value="Response_reg"/>
    <property type="match status" value="1"/>
</dbReference>
<dbReference type="InterPro" id="IPR003594">
    <property type="entry name" value="HATPase_dom"/>
</dbReference>
<evidence type="ECO:0000256" key="3">
    <source>
        <dbReference type="ARBA" id="ARBA00022553"/>
    </source>
</evidence>
<evidence type="ECO:0000256" key="2">
    <source>
        <dbReference type="ARBA" id="ARBA00012438"/>
    </source>
</evidence>
<feature type="domain" description="Response regulatory" evidence="9">
    <location>
        <begin position="12"/>
        <end position="127"/>
    </location>
</feature>